<organism evidence="2 3">
    <name type="scientific">Cyclostephanos tholiformis</name>
    <dbReference type="NCBI Taxonomy" id="382380"/>
    <lineage>
        <taxon>Eukaryota</taxon>
        <taxon>Sar</taxon>
        <taxon>Stramenopiles</taxon>
        <taxon>Ochrophyta</taxon>
        <taxon>Bacillariophyta</taxon>
        <taxon>Coscinodiscophyceae</taxon>
        <taxon>Thalassiosirophycidae</taxon>
        <taxon>Stephanodiscales</taxon>
        <taxon>Stephanodiscaceae</taxon>
        <taxon>Cyclostephanos</taxon>
    </lineage>
</organism>
<sequence length="280" mass="30594">MRRKTQTFLPSPGRDISPDDERALMEQLGYVPPNVCCVSARSGGENGDGDHSTTTVVDTSIGGAGRPIAIKSYPLLVQLHDYIVDANVLDDTDDDDLAHRIPFPTLYWLSCPHVSRAISELERGGYVRIFQRRLEDDDSGLLGAGWWACHGAYADERWDALSARDREWLLREDALLGGGGGGEDHKRRRSMMEMIRTSGVAGTDHNSWGGTRSGGGGGGGGGTASVPSVKCLHSHYAHYRSQLSRCNAGDDNDDDENVVLNMVGKWTHELLLECFPEILL</sequence>
<keyword evidence="3" id="KW-1185">Reference proteome</keyword>
<gene>
    <name evidence="2" type="ORF">ACHAXA_007678</name>
</gene>
<reference evidence="2 3" key="1">
    <citation type="submission" date="2024-10" db="EMBL/GenBank/DDBJ databases">
        <title>Updated reference genomes for cyclostephanoid diatoms.</title>
        <authorList>
            <person name="Roberts W.R."/>
            <person name="Alverson A.J."/>
        </authorList>
    </citation>
    <scope>NUCLEOTIDE SEQUENCE [LARGE SCALE GENOMIC DNA]</scope>
    <source>
        <strain evidence="2 3">AJA228-03</strain>
    </source>
</reference>
<dbReference type="AlphaFoldDB" id="A0ABD3SDN0"/>
<feature type="region of interest" description="Disordered" evidence="1">
    <location>
        <begin position="200"/>
        <end position="223"/>
    </location>
</feature>
<dbReference type="Proteomes" id="UP001530377">
    <property type="component" value="Unassembled WGS sequence"/>
</dbReference>
<evidence type="ECO:0000256" key="1">
    <source>
        <dbReference type="SAM" id="MobiDB-lite"/>
    </source>
</evidence>
<feature type="compositionally biased region" description="Gly residues" evidence="1">
    <location>
        <begin position="211"/>
        <end position="223"/>
    </location>
</feature>
<dbReference type="EMBL" id="JALLPB020000062">
    <property type="protein sequence ID" value="KAL3822567.1"/>
    <property type="molecule type" value="Genomic_DNA"/>
</dbReference>
<dbReference type="InterPro" id="IPR007511">
    <property type="entry name" value="DUF501"/>
</dbReference>
<comment type="caution">
    <text evidence="2">The sequence shown here is derived from an EMBL/GenBank/DDBJ whole genome shotgun (WGS) entry which is preliminary data.</text>
</comment>
<protein>
    <submittedName>
        <fullName evidence="2">Uncharacterized protein</fullName>
    </submittedName>
</protein>
<name>A0ABD3SDN0_9STRA</name>
<dbReference type="Pfam" id="PF04417">
    <property type="entry name" value="DUF501"/>
    <property type="match status" value="1"/>
</dbReference>
<evidence type="ECO:0000313" key="3">
    <source>
        <dbReference type="Proteomes" id="UP001530377"/>
    </source>
</evidence>
<accession>A0ABD3SDN0</accession>
<dbReference type="PANTHER" id="PTHR37163:SF1">
    <property type="entry name" value="DUF501 DOMAIN-CONTAINING PROTEIN"/>
    <property type="match status" value="1"/>
</dbReference>
<dbReference type="PANTHER" id="PTHR37163">
    <property type="entry name" value="CONSERVED PROTEIN"/>
    <property type="match status" value="1"/>
</dbReference>
<evidence type="ECO:0000313" key="2">
    <source>
        <dbReference type="EMBL" id="KAL3822567.1"/>
    </source>
</evidence>
<proteinExistence type="predicted"/>